<evidence type="ECO:0000313" key="1">
    <source>
        <dbReference type="EMBL" id="GFH63482.1"/>
    </source>
</evidence>
<sequence>MNYLIVEDFSGQPVTFIFPRCVDLCDMCEQLPWQILSGGNAELGVKARSQEDAALIAESLRAR</sequence>
<protein>
    <submittedName>
        <fullName evidence="1">Uncharacterized protein</fullName>
    </submittedName>
</protein>
<name>A0A6L2R7M4_9BACT</name>
<dbReference type="Proteomes" id="UP000505077">
    <property type="component" value="Unassembled WGS sequence"/>
</dbReference>
<proteinExistence type="predicted"/>
<evidence type="ECO:0000313" key="2">
    <source>
        <dbReference type="Proteomes" id="UP000505077"/>
    </source>
</evidence>
<accession>A0A6L2R7M4</accession>
<comment type="caution">
    <text evidence="1">The sequence shown here is derived from an EMBL/GenBank/DDBJ whole genome shotgun (WGS) entry which is preliminary data.</text>
</comment>
<gene>
    <name evidence="1" type="ORF">ZNDK_1253</name>
</gene>
<dbReference type="AlphaFoldDB" id="A0A6L2R7M4"/>
<organism evidence="1 2">
    <name type="scientific">Candidatus Desulfovibrio kirbyi</name>
    <dbReference type="NCBI Taxonomy" id="2696086"/>
    <lineage>
        <taxon>Bacteria</taxon>
        <taxon>Pseudomonadati</taxon>
        <taxon>Thermodesulfobacteriota</taxon>
        <taxon>Desulfovibrionia</taxon>
        <taxon>Desulfovibrionales</taxon>
        <taxon>Desulfovibrionaceae</taxon>
        <taxon>Desulfovibrio</taxon>
    </lineage>
</organism>
<dbReference type="EMBL" id="BLLL01000033">
    <property type="protein sequence ID" value="GFH63482.1"/>
    <property type="molecule type" value="Genomic_DNA"/>
</dbReference>
<reference evidence="1 2" key="1">
    <citation type="journal article" date="2020" name="ISME J.">
        <title>Parallel Reductive Genome Evolution in Desulfovibrio Ectosymbionts Independently Acquired by Trichonympha Protists in the Termite Gut.</title>
        <authorList>
            <person name="Takeuchi M."/>
            <person name="Kuwahara H."/>
            <person name="Murakami T."/>
            <person name="Takahashi K."/>
            <person name="Kajitani R."/>
            <person name="Toyoda A."/>
            <person name="Itoh T."/>
            <person name="Ohkuma M."/>
            <person name="Hongoh Y."/>
        </authorList>
    </citation>
    <scope>NUCLEOTIDE SEQUENCE [LARGE SCALE GENOMIC DNA]</scope>
    <source>
        <strain evidence="1">ZnDsv-02</strain>
    </source>
</reference>